<dbReference type="FunFam" id="4.10.1250.10:FF:000001">
    <property type="entry name" value="Aminomethyltransferase"/>
    <property type="match status" value="1"/>
</dbReference>
<organism evidence="10 11">
    <name type="scientific">Longispora fulva</name>
    <dbReference type="NCBI Taxonomy" id="619741"/>
    <lineage>
        <taxon>Bacteria</taxon>
        <taxon>Bacillati</taxon>
        <taxon>Actinomycetota</taxon>
        <taxon>Actinomycetes</taxon>
        <taxon>Micromonosporales</taxon>
        <taxon>Micromonosporaceae</taxon>
        <taxon>Longispora</taxon>
    </lineage>
</organism>
<dbReference type="InterPro" id="IPR006222">
    <property type="entry name" value="GCVT_N"/>
</dbReference>
<dbReference type="Gene3D" id="2.40.30.110">
    <property type="entry name" value="Aminomethyltransferase beta-barrel domains"/>
    <property type="match status" value="1"/>
</dbReference>
<evidence type="ECO:0000256" key="4">
    <source>
        <dbReference type="ARBA" id="ARBA00022679"/>
    </source>
</evidence>
<evidence type="ECO:0000256" key="2">
    <source>
        <dbReference type="ARBA" id="ARBA00012616"/>
    </source>
</evidence>
<dbReference type="GO" id="GO:0005829">
    <property type="term" value="C:cytosol"/>
    <property type="evidence" value="ECO:0007669"/>
    <property type="project" value="TreeGrafter"/>
</dbReference>
<dbReference type="PIRSF" id="PIRSF006487">
    <property type="entry name" value="GcvT"/>
    <property type="match status" value="1"/>
</dbReference>
<evidence type="ECO:0000256" key="1">
    <source>
        <dbReference type="ARBA" id="ARBA00008609"/>
    </source>
</evidence>
<protein>
    <recommendedName>
        <fullName evidence="2">aminomethyltransferase</fullName>
        <ecNumber evidence="2">2.1.2.10</ecNumber>
    </recommendedName>
    <alternativeName>
        <fullName evidence="5">Glycine cleavage system T protein</fullName>
    </alternativeName>
</protein>
<dbReference type="PANTHER" id="PTHR43757">
    <property type="entry name" value="AMINOMETHYLTRANSFERASE"/>
    <property type="match status" value="1"/>
</dbReference>
<feature type="domain" description="Aminomethyltransferase C-terminal" evidence="9">
    <location>
        <begin position="279"/>
        <end position="354"/>
    </location>
</feature>
<keyword evidence="3" id="KW-0032">Aminotransferase</keyword>
<evidence type="ECO:0000259" key="9">
    <source>
        <dbReference type="Pfam" id="PF08669"/>
    </source>
</evidence>
<proteinExistence type="inferred from homology"/>
<evidence type="ECO:0000259" key="8">
    <source>
        <dbReference type="Pfam" id="PF01571"/>
    </source>
</evidence>
<keyword evidence="11" id="KW-1185">Reference proteome</keyword>
<name>A0A8J7GX71_9ACTN</name>
<dbReference type="EC" id="2.1.2.10" evidence="2"/>
<dbReference type="SUPFAM" id="SSF103025">
    <property type="entry name" value="Folate-binding domain"/>
    <property type="match status" value="1"/>
</dbReference>
<dbReference type="Gene3D" id="3.30.70.1400">
    <property type="entry name" value="Aminomethyltransferase beta-barrel domains"/>
    <property type="match status" value="1"/>
</dbReference>
<feature type="binding site" evidence="7">
    <location>
        <position position="192"/>
    </location>
    <ligand>
        <name>substrate</name>
    </ligand>
</feature>
<dbReference type="PANTHER" id="PTHR43757:SF2">
    <property type="entry name" value="AMINOMETHYLTRANSFERASE, MITOCHONDRIAL"/>
    <property type="match status" value="1"/>
</dbReference>
<dbReference type="Gene3D" id="3.30.1360.120">
    <property type="entry name" value="Probable tRNA modification gtpase trme, domain 1"/>
    <property type="match status" value="1"/>
</dbReference>
<evidence type="ECO:0000256" key="3">
    <source>
        <dbReference type="ARBA" id="ARBA00022576"/>
    </source>
</evidence>
<keyword evidence="4 10" id="KW-0808">Transferase</keyword>
<dbReference type="InterPro" id="IPR027266">
    <property type="entry name" value="TrmE/GcvT-like"/>
</dbReference>
<sequence length="359" mass="38108">MRTALYEHHLALGATLTDYAGWRMPLRYGSESAEHLAVRKAAGLFDLGHMGQFEIHGPEAAGALDFALVGRLSELVVGQARYTLLCQSDGGILDDLICYRLAEDRYLVVANAANTSVVSDALSVRLAGFRADLDRLDRSLIAIQGPSAAGILALICDAHLGGLPYYAVIPGSINGIPLWVARTGYTGEDGFELYVPAEHASAVWWALTTTGEPHGLRSAGLACRDTLRLEAGMPLYGHELTCDTTPYDAGLGRVVRLDKPADFVGRAALTAAAEAPRSRRLVGLVSAGRRVLRAGQPVVDLRTGAHLGVVTSGAVSPVLGRPIAMAYVSTVNAPLAVDVRGSLEPVELSPLPFYRRSTS</sequence>
<evidence type="ECO:0000256" key="7">
    <source>
        <dbReference type="PIRSR" id="PIRSR006487-1"/>
    </source>
</evidence>
<dbReference type="InterPro" id="IPR006223">
    <property type="entry name" value="GcvT"/>
</dbReference>
<dbReference type="Pfam" id="PF01571">
    <property type="entry name" value="GCV_T"/>
    <property type="match status" value="1"/>
</dbReference>
<dbReference type="NCBIfam" id="NF001567">
    <property type="entry name" value="PRK00389.1"/>
    <property type="match status" value="1"/>
</dbReference>
<dbReference type="AlphaFoldDB" id="A0A8J7GX71"/>
<dbReference type="InterPro" id="IPR013977">
    <property type="entry name" value="GcvT_C"/>
</dbReference>
<reference evidence="10" key="1">
    <citation type="submission" date="2020-11" db="EMBL/GenBank/DDBJ databases">
        <title>Sequencing the genomes of 1000 actinobacteria strains.</title>
        <authorList>
            <person name="Klenk H.-P."/>
        </authorList>
    </citation>
    <scope>NUCLEOTIDE SEQUENCE</scope>
    <source>
        <strain evidence="10">DSM 45356</strain>
    </source>
</reference>
<dbReference type="GO" id="GO:0005960">
    <property type="term" value="C:glycine cleavage complex"/>
    <property type="evidence" value="ECO:0007669"/>
    <property type="project" value="InterPro"/>
</dbReference>
<comment type="similarity">
    <text evidence="1">Belongs to the GcvT family.</text>
</comment>
<accession>A0A8J7GX71</accession>
<dbReference type="GO" id="GO:0006546">
    <property type="term" value="P:glycine catabolic process"/>
    <property type="evidence" value="ECO:0007669"/>
    <property type="project" value="InterPro"/>
</dbReference>
<feature type="domain" description="GCVT N-terminal" evidence="8">
    <location>
        <begin position="5"/>
        <end position="259"/>
    </location>
</feature>
<dbReference type="Gene3D" id="4.10.1250.10">
    <property type="entry name" value="Aminomethyltransferase fragment"/>
    <property type="match status" value="1"/>
</dbReference>
<gene>
    <name evidence="10" type="ORF">IW245_007169</name>
</gene>
<dbReference type="GO" id="GO:0004047">
    <property type="term" value="F:aminomethyltransferase activity"/>
    <property type="evidence" value="ECO:0007669"/>
    <property type="project" value="UniProtKB-EC"/>
</dbReference>
<evidence type="ECO:0000256" key="5">
    <source>
        <dbReference type="ARBA" id="ARBA00031395"/>
    </source>
</evidence>
<dbReference type="InterPro" id="IPR028896">
    <property type="entry name" value="GcvT/YgfZ/DmdA"/>
</dbReference>
<dbReference type="NCBIfam" id="TIGR00528">
    <property type="entry name" value="gcvT"/>
    <property type="match status" value="1"/>
</dbReference>
<evidence type="ECO:0000256" key="6">
    <source>
        <dbReference type="ARBA" id="ARBA00047665"/>
    </source>
</evidence>
<dbReference type="InterPro" id="IPR029043">
    <property type="entry name" value="GcvT/YgfZ_C"/>
</dbReference>
<dbReference type="Pfam" id="PF08669">
    <property type="entry name" value="GCV_T_C"/>
    <property type="match status" value="1"/>
</dbReference>
<dbReference type="SUPFAM" id="SSF101790">
    <property type="entry name" value="Aminomethyltransferase beta-barrel domain"/>
    <property type="match status" value="1"/>
</dbReference>
<comment type="catalytic activity">
    <reaction evidence="6">
        <text>N(6)-[(R)-S(8)-aminomethyldihydrolipoyl]-L-lysyl-[protein] + (6S)-5,6,7,8-tetrahydrofolate = N(6)-[(R)-dihydrolipoyl]-L-lysyl-[protein] + (6R)-5,10-methylene-5,6,7,8-tetrahydrofolate + NH4(+)</text>
        <dbReference type="Rhea" id="RHEA:16945"/>
        <dbReference type="Rhea" id="RHEA-COMP:10475"/>
        <dbReference type="Rhea" id="RHEA-COMP:10492"/>
        <dbReference type="ChEBI" id="CHEBI:15636"/>
        <dbReference type="ChEBI" id="CHEBI:28938"/>
        <dbReference type="ChEBI" id="CHEBI:57453"/>
        <dbReference type="ChEBI" id="CHEBI:83100"/>
        <dbReference type="ChEBI" id="CHEBI:83143"/>
        <dbReference type="EC" id="2.1.2.10"/>
    </reaction>
</comment>
<dbReference type="RefSeq" id="WP_197007464.1">
    <property type="nucleotide sequence ID" value="NZ_BONS01000019.1"/>
</dbReference>
<dbReference type="EMBL" id="JADOUF010000001">
    <property type="protein sequence ID" value="MBG6140975.1"/>
    <property type="molecule type" value="Genomic_DNA"/>
</dbReference>
<dbReference type="GO" id="GO:0008483">
    <property type="term" value="F:transaminase activity"/>
    <property type="evidence" value="ECO:0007669"/>
    <property type="project" value="UniProtKB-KW"/>
</dbReference>
<comment type="caution">
    <text evidence="10">The sequence shown here is derived from an EMBL/GenBank/DDBJ whole genome shotgun (WGS) entry which is preliminary data.</text>
</comment>
<evidence type="ECO:0000313" key="10">
    <source>
        <dbReference type="EMBL" id="MBG6140975.1"/>
    </source>
</evidence>
<evidence type="ECO:0000313" key="11">
    <source>
        <dbReference type="Proteomes" id="UP000622552"/>
    </source>
</evidence>
<dbReference type="Proteomes" id="UP000622552">
    <property type="component" value="Unassembled WGS sequence"/>
</dbReference>